<keyword evidence="4" id="KW-1185">Reference proteome</keyword>
<dbReference type="Proteomes" id="UP001597264">
    <property type="component" value="Unassembled WGS sequence"/>
</dbReference>
<evidence type="ECO:0000313" key="4">
    <source>
        <dbReference type="Proteomes" id="UP001597264"/>
    </source>
</evidence>
<organism evidence="3 4">
    <name type="scientific">Microbulbifer celer</name>
    <dbReference type="NCBI Taxonomy" id="435905"/>
    <lineage>
        <taxon>Bacteria</taxon>
        <taxon>Pseudomonadati</taxon>
        <taxon>Pseudomonadota</taxon>
        <taxon>Gammaproteobacteria</taxon>
        <taxon>Cellvibrionales</taxon>
        <taxon>Microbulbiferaceae</taxon>
        <taxon>Microbulbifer</taxon>
    </lineage>
</organism>
<dbReference type="SUPFAM" id="SSF51735">
    <property type="entry name" value="NAD(P)-binding Rossmann-fold domains"/>
    <property type="match status" value="1"/>
</dbReference>
<dbReference type="InterPro" id="IPR050425">
    <property type="entry name" value="NAD(P)_dehydrat-like"/>
</dbReference>
<comment type="caution">
    <text evidence="3">The sequence shown here is derived from an EMBL/GenBank/DDBJ whole genome shotgun (WGS) entry which is preliminary data.</text>
</comment>
<dbReference type="InterPro" id="IPR036291">
    <property type="entry name" value="NAD(P)-bd_dom_sf"/>
</dbReference>
<dbReference type="InterPro" id="IPR001509">
    <property type="entry name" value="Epimerase_deHydtase"/>
</dbReference>
<keyword evidence="1" id="KW-0560">Oxidoreductase</keyword>
<dbReference type="Pfam" id="PF01370">
    <property type="entry name" value="Epimerase"/>
    <property type="match status" value="1"/>
</dbReference>
<proteinExistence type="predicted"/>
<protein>
    <submittedName>
        <fullName evidence="3">NAD-dependent epimerase/dehydratase family protein</fullName>
    </submittedName>
</protein>
<gene>
    <name evidence="3" type="ORF">ACFQ2X_13890</name>
</gene>
<sequence>MQERVLVTGASGYLASWIVYSLLNRGMEVHGTVRNLHDQEKIDHLLKLGTEYPGKLKLFEADLLKPRSFDRAIVGCDLVIHSASPYLFEQPKSPEEQLLRPAMEGTRNVISSVERTPSVQRVVLTSSIVALYNSAREIHAAKARAVNTENINHSATPENNPYAYAKTRAEALAWELQQQQQRWSLVTIHPGAIFGPSLSRRMDSTSVTMMRQFLNGSFRRGVPRLWLGLVDVRDAAEAHVTAALRGESGSRYIAVAESLRLLDIARLIDTERFNLEQKLPTGEAPKWLLWLIAPLIGMRRRYIADNVNYPLAFDNQSSRNQLNLTYNAPAKTLNDHVAQLLSDKLVRE</sequence>
<dbReference type="PANTHER" id="PTHR10366:SF852">
    <property type="entry name" value="CINNAMOYL-COA REDUCTASE CAD2"/>
    <property type="match status" value="1"/>
</dbReference>
<accession>A0ABW3U9T9</accession>
<dbReference type="Gene3D" id="3.40.50.720">
    <property type="entry name" value="NAD(P)-binding Rossmann-like Domain"/>
    <property type="match status" value="1"/>
</dbReference>
<dbReference type="PANTHER" id="PTHR10366">
    <property type="entry name" value="NAD DEPENDENT EPIMERASE/DEHYDRATASE"/>
    <property type="match status" value="1"/>
</dbReference>
<evidence type="ECO:0000313" key="3">
    <source>
        <dbReference type="EMBL" id="MFD1217698.1"/>
    </source>
</evidence>
<evidence type="ECO:0000256" key="1">
    <source>
        <dbReference type="ARBA" id="ARBA00023002"/>
    </source>
</evidence>
<dbReference type="RefSeq" id="WP_230438819.1">
    <property type="nucleotide sequence ID" value="NZ_CP087715.1"/>
</dbReference>
<name>A0ABW3U9T9_9GAMM</name>
<feature type="domain" description="NAD-dependent epimerase/dehydratase" evidence="2">
    <location>
        <begin position="5"/>
        <end position="249"/>
    </location>
</feature>
<dbReference type="EMBL" id="JBHTLR010000019">
    <property type="protein sequence ID" value="MFD1217698.1"/>
    <property type="molecule type" value="Genomic_DNA"/>
</dbReference>
<evidence type="ECO:0000259" key="2">
    <source>
        <dbReference type="Pfam" id="PF01370"/>
    </source>
</evidence>
<reference evidence="4" key="1">
    <citation type="journal article" date="2019" name="Int. J. Syst. Evol. Microbiol.">
        <title>The Global Catalogue of Microorganisms (GCM) 10K type strain sequencing project: providing services to taxonomists for standard genome sequencing and annotation.</title>
        <authorList>
            <consortium name="The Broad Institute Genomics Platform"/>
            <consortium name="The Broad Institute Genome Sequencing Center for Infectious Disease"/>
            <person name="Wu L."/>
            <person name="Ma J."/>
        </authorList>
    </citation>
    <scope>NUCLEOTIDE SEQUENCE [LARGE SCALE GENOMIC DNA]</scope>
    <source>
        <strain evidence="4">CCUG 54356</strain>
    </source>
</reference>